<reference evidence="1" key="1">
    <citation type="submission" date="2020-02" db="EMBL/GenBank/DDBJ databases">
        <authorList>
            <person name="Meier V. D."/>
        </authorList>
    </citation>
    <scope>NUCLEOTIDE SEQUENCE</scope>
    <source>
        <strain evidence="1">AVDCRST_MAG93</strain>
    </source>
</reference>
<feature type="non-terminal residue" evidence="1">
    <location>
        <position position="21"/>
    </location>
</feature>
<accession>A0A6J4LX73</accession>
<evidence type="ECO:0000313" key="1">
    <source>
        <dbReference type="EMBL" id="CAA9343265.1"/>
    </source>
</evidence>
<gene>
    <name evidence="1" type="ORF">AVDCRST_MAG93-6758</name>
</gene>
<proteinExistence type="predicted"/>
<feature type="non-terminal residue" evidence="1">
    <location>
        <position position="1"/>
    </location>
</feature>
<name>A0A6J4LX73_9CHLR</name>
<dbReference type="AlphaFoldDB" id="A0A6J4LX73"/>
<protein>
    <submittedName>
        <fullName evidence="1">Uncharacterized protein</fullName>
    </submittedName>
</protein>
<sequence>GPSSLPVRISSCVFERLSSCR</sequence>
<organism evidence="1">
    <name type="scientific">uncultured Chloroflexia bacterium</name>
    <dbReference type="NCBI Taxonomy" id="1672391"/>
    <lineage>
        <taxon>Bacteria</taxon>
        <taxon>Bacillati</taxon>
        <taxon>Chloroflexota</taxon>
        <taxon>Chloroflexia</taxon>
        <taxon>environmental samples</taxon>
    </lineage>
</organism>
<dbReference type="EMBL" id="CADCTR010002279">
    <property type="protein sequence ID" value="CAA9343265.1"/>
    <property type="molecule type" value="Genomic_DNA"/>
</dbReference>